<gene>
    <name evidence="3" type="ORF">MYCFIDRAFT_116770</name>
</gene>
<dbReference type="InterPro" id="IPR049207">
    <property type="entry name" value="DUF4246_N"/>
</dbReference>
<dbReference type="AlphaFoldDB" id="M2YMV4"/>
<accession>M2YMV4</accession>
<feature type="non-terminal residue" evidence="3">
    <location>
        <position position="1"/>
    </location>
</feature>
<dbReference type="RefSeq" id="XP_007929892.1">
    <property type="nucleotide sequence ID" value="XM_007931701.2"/>
</dbReference>
<dbReference type="GeneID" id="19330320"/>
<dbReference type="KEGG" id="pfj:MYCFIDRAFT_116770"/>
<dbReference type="PANTHER" id="PTHR33119:SF1">
    <property type="entry name" value="FE2OG DIOXYGENASE DOMAIN-CONTAINING PROTEIN"/>
    <property type="match status" value="1"/>
</dbReference>
<protein>
    <submittedName>
        <fullName evidence="3">Uncharacterized protein</fullName>
    </submittedName>
</protein>
<dbReference type="Pfam" id="PF21666">
    <property type="entry name" value="DUF4246_N"/>
    <property type="match status" value="1"/>
</dbReference>
<evidence type="ECO:0000313" key="3">
    <source>
        <dbReference type="EMBL" id="EME79070.1"/>
    </source>
</evidence>
<dbReference type="OrthoDB" id="415532at2759"/>
<dbReference type="VEuPathDB" id="FungiDB:MYCFIDRAFT_116770"/>
<sequence>MDKLTDKPDWNRKINDENIVSKWRAECAEIEKTSKPEQAVTQQMFDYCLGELRDYAKQFERHGFVPAIDAERTVYKSDVCISDELKTELKSSAASLEDLPTDQKDWHPDSDEKVLDLLHPSLYPLIYGRSQALSEGMVPLEGCEKYIGQGIVVPVPEKKHLHVERFAGKSRHPPLHFYSSRFQWLPCEISFGENENVKITSYINNLHPKFHQPLYETLERIIAKTVPMWDATLSGDSLYKRAPRLNIDKVGYEEPVGERPPAENEDELDEDEIDELNNTWQREHRVLTNLPEPGSYSARMRDDPEKETVVNLRKDFADRGLQVIVKLANIHLTPDKPAYSGGGWHIEGQLNEHICASAIYYYDTDNITESHLSFREFVCVDTLTGDTEYEQDDYEHILRLYGIEQNGPAIQTLGKVNTKEGRMIAFPNVLQHKVEPFELADKSKAGHRKILALFLVDPYLRIPSTAHVPPQQKNWWRAMVHDLDRVQNLPPELAERVVDAEQDLLSMEDAKALRLELMAERKVFVQDVDKRYHEEQFSFCEH</sequence>
<dbReference type="InterPro" id="IPR049192">
    <property type="entry name" value="DUF4246_C"/>
</dbReference>
<dbReference type="HOGENOM" id="CLU_012066_2_0_1"/>
<proteinExistence type="predicted"/>
<dbReference type="PANTHER" id="PTHR33119">
    <property type="entry name" value="IFI3P"/>
    <property type="match status" value="1"/>
</dbReference>
<dbReference type="STRING" id="383855.M2YMV4"/>
<feature type="domain" description="DUF4246" evidence="2">
    <location>
        <begin position="1"/>
        <end position="26"/>
    </location>
</feature>
<evidence type="ECO:0000259" key="1">
    <source>
        <dbReference type="Pfam" id="PF14033"/>
    </source>
</evidence>
<dbReference type="EMBL" id="KB446562">
    <property type="protein sequence ID" value="EME79070.1"/>
    <property type="molecule type" value="Genomic_DNA"/>
</dbReference>
<evidence type="ECO:0000313" key="4">
    <source>
        <dbReference type="Proteomes" id="UP000016932"/>
    </source>
</evidence>
<feature type="domain" description="DUF4246" evidence="1">
    <location>
        <begin position="42"/>
        <end position="478"/>
    </location>
</feature>
<name>M2YMV4_PSEFD</name>
<dbReference type="Proteomes" id="UP000016932">
    <property type="component" value="Unassembled WGS sequence"/>
</dbReference>
<dbReference type="Pfam" id="PF14033">
    <property type="entry name" value="DUF4246"/>
    <property type="match status" value="1"/>
</dbReference>
<dbReference type="InterPro" id="IPR025340">
    <property type="entry name" value="DUF4246"/>
</dbReference>
<reference evidence="3 4" key="1">
    <citation type="journal article" date="2012" name="PLoS Pathog.">
        <title>Diverse lifestyles and strategies of plant pathogenesis encoded in the genomes of eighteen Dothideomycetes fungi.</title>
        <authorList>
            <person name="Ohm R.A."/>
            <person name="Feau N."/>
            <person name="Henrissat B."/>
            <person name="Schoch C.L."/>
            <person name="Horwitz B.A."/>
            <person name="Barry K.W."/>
            <person name="Condon B.J."/>
            <person name="Copeland A.C."/>
            <person name="Dhillon B."/>
            <person name="Glaser F."/>
            <person name="Hesse C.N."/>
            <person name="Kosti I."/>
            <person name="LaButti K."/>
            <person name="Lindquist E.A."/>
            <person name="Lucas S."/>
            <person name="Salamov A.A."/>
            <person name="Bradshaw R.E."/>
            <person name="Ciuffetti L."/>
            <person name="Hamelin R.C."/>
            <person name="Kema G.H.J."/>
            <person name="Lawrence C."/>
            <person name="Scott J.A."/>
            <person name="Spatafora J.W."/>
            <person name="Turgeon B.G."/>
            <person name="de Wit P.J.G.M."/>
            <person name="Zhong S."/>
            <person name="Goodwin S.B."/>
            <person name="Grigoriev I.V."/>
        </authorList>
    </citation>
    <scope>NUCLEOTIDE SEQUENCE [LARGE SCALE GENOMIC DNA]</scope>
    <source>
        <strain evidence="3 4">CIRAD86</strain>
    </source>
</reference>
<organism evidence="3 4">
    <name type="scientific">Pseudocercospora fijiensis (strain CIRAD86)</name>
    <name type="common">Black leaf streak disease fungus</name>
    <name type="synonym">Mycosphaerella fijiensis</name>
    <dbReference type="NCBI Taxonomy" id="383855"/>
    <lineage>
        <taxon>Eukaryota</taxon>
        <taxon>Fungi</taxon>
        <taxon>Dikarya</taxon>
        <taxon>Ascomycota</taxon>
        <taxon>Pezizomycotina</taxon>
        <taxon>Dothideomycetes</taxon>
        <taxon>Dothideomycetidae</taxon>
        <taxon>Mycosphaerellales</taxon>
        <taxon>Mycosphaerellaceae</taxon>
        <taxon>Pseudocercospora</taxon>
    </lineage>
</organism>
<keyword evidence="4" id="KW-1185">Reference proteome</keyword>
<dbReference type="eggNOG" id="ENOG502QQIE">
    <property type="taxonomic scope" value="Eukaryota"/>
</dbReference>
<evidence type="ECO:0000259" key="2">
    <source>
        <dbReference type="Pfam" id="PF21666"/>
    </source>
</evidence>